<evidence type="ECO:0000313" key="2">
    <source>
        <dbReference type="Proteomes" id="UP000326268"/>
    </source>
</evidence>
<protein>
    <submittedName>
        <fullName evidence="1">Uncharacterized protein</fullName>
    </submittedName>
</protein>
<gene>
    <name evidence="1" type="ORF">BDV27DRAFT_5969</name>
</gene>
<dbReference type="RefSeq" id="XP_031932601.1">
    <property type="nucleotide sequence ID" value="XM_032077045.1"/>
</dbReference>
<organism evidence="1 2">
    <name type="scientific">Aspergillus caelatus</name>
    <dbReference type="NCBI Taxonomy" id="61420"/>
    <lineage>
        <taxon>Eukaryota</taxon>
        <taxon>Fungi</taxon>
        <taxon>Dikarya</taxon>
        <taxon>Ascomycota</taxon>
        <taxon>Pezizomycotina</taxon>
        <taxon>Eurotiomycetes</taxon>
        <taxon>Eurotiomycetidae</taxon>
        <taxon>Eurotiales</taxon>
        <taxon>Aspergillaceae</taxon>
        <taxon>Aspergillus</taxon>
        <taxon>Aspergillus subgen. Circumdati</taxon>
    </lineage>
</organism>
<sequence>MTASGHPITPDIQAKPRKEYQGIDCFHKYIYISHVLHIISAEVNLRWSPHARFLHILIVRWTSSTSMSVASLGSSTTIAAITIIGFSAALGSGQRTHSPEPQKQ</sequence>
<name>A0A5N7ALD3_9EURO</name>
<dbReference type="GeneID" id="43661491"/>
<evidence type="ECO:0000313" key="1">
    <source>
        <dbReference type="EMBL" id="KAE8369520.1"/>
    </source>
</evidence>
<accession>A0A5N7ALD3</accession>
<proteinExistence type="predicted"/>
<dbReference type="AlphaFoldDB" id="A0A5N7ALD3"/>
<reference evidence="1 2" key="1">
    <citation type="submission" date="2019-04" db="EMBL/GenBank/DDBJ databases">
        <title>Friends and foes A comparative genomics studyof 23 Aspergillus species from section Flavi.</title>
        <authorList>
            <consortium name="DOE Joint Genome Institute"/>
            <person name="Kjaerbolling I."/>
            <person name="Vesth T."/>
            <person name="Frisvad J.C."/>
            <person name="Nybo J.L."/>
            <person name="Theobald S."/>
            <person name="Kildgaard S."/>
            <person name="Isbrandt T."/>
            <person name="Kuo A."/>
            <person name="Sato A."/>
            <person name="Lyhne E.K."/>
            <person name="Kogle M.E."/>
            <person name="Wiebenga A."/>
            <person name="Kun R.S."/>
            <person name="Lubbers R.J."/>
            <person name="Makela M.R."/>
            <person name="Barry K."/>
            <person name="Chovatia M."/>
            <person name="Clum A."/>
            <person name="Daum C."/>
            <person name="Haridas S."/>
            <person name="He G."/>
            <person name="LaButti K."/>
            <person name="Lipzen A."/>
            <person name="Mondo S."/>
            <person name="Riley R."/>
            <person name="Salamov A."/>
            <person name="Simmons B.A."/>
            <person name="Magnuson J.K."/>
            <person name="Henrissat B."/>
            <person name="Mortensen U.H."/>
            <person name="Larsen T.O."/>
            <person name="Devries R.P."/>
            <person name="Grigoriev I.V."/>
            <person name="Machida M."/>
            <person name="Baker S.E."/>
            <person name="Andersen M.R."/>
        </authorList>
    </citation>
    <scope>NUCLEOTIDE SEQUENCE [LARGE SCALE GENOMIC DNA]</scope>
    <source>
        <strain evidence="1 2">CBS 763.97</strain>
    </source>
</reference>
<dbReference type="EMBL" id="ML737573">
    <property type="protein sequence ID" value="KAE8369520.1"/>
    <property type="molecule type" value="Genomic_DNA"/>
</dbReference>
<keyword evidence="2" id="KW-1185">Reference proteome</keyword>
<dbReference type="Proteomes" id="UP000326268">
    <property type="component" value="Unassembled WGS sequence"/>
</dbReference>